<dbReference type="PANTHER" id="PTHR35908">
    <property type="entry name" value="HYPOTHETICAL FUSION PROTEIN"/>
    <property type="match status" value="1"/>
</dbReference>
<evidence type="ECO:0000256" key="1">
    <source>
        <dbReference type="SAM" id="Coils"/>
    </source>
</evidence>
<feature type="domain" description="VOC" evidence="2">
    <location>
        <begin position="5"/>
        <end position="124"/>
    </location>
</feature>
<organism evidence="3 4">
    <name type="scientific">Streptomyces olivaceiscleroticus</name>
    <dbReference type="NCBI Taxonomy" id="68245"/>
    <lineage>
        <taxon>Bacteria</taxon>
        <taxon>Bacillati</taxon>
        <taxon>Actinomycetota</taxon>
        <taxon>Actinomycetes</taxon>
        <taxon>Kitasatosporales</taxon>
        <taxon>Streptomycetaceae</taxon>
        <taxon>Streptomyces</taxon>
    </lineage>
</organism>
<proteinExistence type="predicted"/>
<sequence>MAIAQFGVVVLDAPDPRALAEFYADLLGWQAGEDEEGGEWVEVAGPQGQKLAFQKAPDMVPPDWPSGERSQQFHLDLRVARDQIEEAEREALKLGARLVQHDEGKRNWRVYLDPAGHPFCLCLC</sequence>
<name>A0ABN1A8N5_9ACTN</name>
<reference evidence="3 4" key="1">
    <citation type="journal article" date="2019" name="Int. J. Syst. Evol. Microbiol.">
        <title>The Global Catalogue of Microorganisms (GCM) 10K type strain sequencing project: providing services to taxonomists for standard genome sequencing and annotation.</title>
        <authorList>
            <consortium name="The Broad Institute Genomics Platform"/>
            <consortium name="The Broad Institute Genome Sequencing Center for Infectious Disease"/>
            <person name="Wu L."/>
            <person name="Ma J."/>
        </authorList>
    </citation>
    <scope>NUCLEOTIDE SEQUENCE [LARGE SCALE GENOMIC DNA]</scope>
    <source>
        <strain evidence="3 4">JCM 4805</strain>
    </source>
</reference>
<accession>A0ABN1A8N5</accession>
<dbReference type="EMBL" id="BAAABY010000027">
    <property type="protein sequence ID" value="GAA0470328.1"/>
    <property type="molecule type" value="Genomic_DNA"/>
</dbReference>
<keyword evidence="1" id="KW-0175">Coiled coil</keyword>
<evidence type="ECO:0000313" key="3">
    <source>
        <dbReference type="EMBL" id="GAA0470328.1"/>
    </source>
</evidence>
<dbReference type="Pfam" id="PF18029">
    <property type="entry name" value="Glyoxalase_6"/>
    <property type="match status" value="1"/>
</dbReference>
<dbReference type="PANTHER" id="PTHR35908:SF1">
    <property type="entry name" value="CONSERVED PROTEIN"/>
    <property type="match status" value="1"/>
</dbReference>
<keyword evidence="4" id="KW-1185">Reference proteome</keyword>
<evidence type="ECO:0000259" key="2">
    <source>
        <dbReference type="PROSITE" id="PS51819"/>
    </source>
</evidence>
<feature type="coiled-coil region" evidence="1">
    <location>
        <begin position="70"/>
        <end position="97"/>
    </location>
</feature>
<dbReference type="InterPro" id="IPR037523">
    <property type="entry name" value="VOC_core"/>
</dbReference>
<dbReference type="PROSITE" id="PS51819">
    <property type="entry name" value="VOC"/>
    <property type="match status" value="1"/>
</dbReference>
<dbReference type="Gene3D" id="3.10.180.10">
    <property type="entry name" value="2,3-Dihydroxybiphenyl 1,2-Dioxygenase, domain 1"/>
    <property type="match status" value="1"/>
</dbReference>
<dbReference type="InterPro" id="IPR041581">
    <property type="entry name" value="Glyoxalase_6"/>
</dbReference>
<dbReference type="RefSeq" id="WP_052869245.1">
    <property type="nucleotide sequence ID" value="NZ_BAAABY010000027.1"/>
</dbReference>
<dbReference type="Proteomes" id="UP001500909">
    <property type="component" value="Unassembled WGS sequence"/>
</dbReference>
<gene>
    <name evidence="3" type="ORF">GCM10010361_38130</name>
</gene>
<comment type="caution">
    <text evidence="3">The sequence shown here is derived from an EMBL/GenBank/DDBJ whole genome shotgun (WGS) entry which is preliminary data.</text>
</comment>
<evidence type="ECO:0000313" key="4">
    <source>
        <dbReference type="Proteomes" id="UP001500909"/>
    </source>
</evidence>
<dbReference type="SUPFAM" id="SSF54593">
    <property type="entry name" value="Glyoxalase/Bleomycin resistance protein/Dihydroxybiphenyl dioxygenase"/>
    <property type="match status" value="1"/>
</dbReference>
<dbReference type="InterPro" id="IPR029068">
    <property type="entry name" value="Glyas_Bleomycin-R_OHBP_Dase"/>
</dbReference>
<protein>
    <submittedName>
        <fullName evidence="3">VOC family protein</fullName>
    </submittedName>
</protein>
<dbReference type="CDD" id="cd06587">
    <property type="entry name" value="VOC"/>
    <property type="match status" value="1"/>
</dbReference>